<evidence type="ECO:0000313" key="2">
    <source>
        <dbReference type="Proteomes" id="UP001314205"/>
    </source>
</evidence>
<dbReference type="InterPro" id="IPR012337">
    <property type="entry name" value="RNaseH-like_sf"/>
</dbReference>
<accession>A0AAV1LD00</accession>
<keyword evidence="2" id="KW-1185">Reference proteome</keyword>
<dbReference type="SUPFAM" id="SSF53098">
    <property type="entry name" value="Ribonuclease H-like"/>
    <property type="match status" value="1"/>
</dbReference>
<dbReference type="Proteomes" id="UP001314205">
    <property type="component" value="Unassembled WGS sequence"/>
</dbReference>
<reference evidence="1 2" key="1">
    <citation type="submission" date="2023-11" db="EMBL/GenBank/DDBJ databases">
        <authorList>
            <person name="Hedman E."/>
            <person name="Englund M."/>
            <person name="Stromberg M."/>
            <person name="Nyberg Akerstrom W."/>
            <person name="Nylinder S."/>
            <person name="Jareborg N."/>
            <person name="Kallberg Y."/>
            <person name="Kronander E."/>
        </authorList>
    </citation>
    <scope>NUCLEOTIDE SEQUENCE [LARGE SCALE GENOMIC DNA]</scope>
</reference>
<sequence>MPKRKCLFSDDYTKEWSFIKRGRNDYEAFCSICGFHISVSHGGKSSVKDHIQSKNHKTKLSVASTSRDISTFMITQCTAEDMLICAAELTTAYKVVKHHQSFSSLDCTTKLNAVMYPDSSIAAKQSTARTKATAIIKHILAPHSIAQIKTEVEKVPFYGISTDSSNHKAEKLFPLLIQYFTEKEGLQIKLLKIDSLPNETSDTITSFCIKSLQDQNIPVQNIVAFSGDNTNTNFGGRDRYGVNNVFFKLKEILSKDIEGIGCPAHILHNTASTAADVMSIDVESIVLKIFKYFSIFTVRVERLKDFCEQAAIEYNNILSHSRSRWLSLLPAIERILKLWLPLKEFFAKEAKAPKAVVDFFADPLSEVYTLFVHSQAFLIEKQIKKIEKSVITIVEVKNVLQDTKKQLSDRLINKYLGNQTTQLYNKLKNEGTINTSQSETFDKETGDFFNTAICYLEQWTEPMTKFDVFAWMILNDIPQWQQVEETTKYLNEKDIGIDDSMYEEFMYLKSFIECEISDEWKAKNMEAKWKHFFEKTEELERKANLLKMCQYIFAIPGHNAHVERVFSLISAQWTKERSSLSVSTIESIIQCVYNYKMSCTEFYNYVKGEKELLKKVKSTEKYEWAKKKGRSVRVSYFLIKFS</sequence>
<dbReference type="PANTHER" id="PTHR37162">
    <property type="entry name" value="HAT FAMILY DIMERISATION DOMAINCONTAINING PROTEIN-RELATED"/>
    <property type="match status" value="1"/>
</dbReference>
<dbReference type="AlphaFoldDB" id="A0AAV1LD00"/>
<dbReference type="PANTHER" id="PTHR37162:SF1">
    <property type="entry name" value="BED-TYPE DOMAIN-CONTAINING PROTEIN"/>
    <property type="match status" value="1"/>
</dbReference>
<organism evidence="1 2">
    <name type="scientific">Parnassius mnemosyne</name>
    <name type="common">clouded apollo</name>
    <dbReference type="NCBI Taxonomy" id="213953"/>
    <lineage>
        <taxon>Eukaryota</taxon>
        <taxon>Metazoa</taxon>
        <taxon>Ecdysozoa</taxon>
        <taxon>Arthropoda</taxon>
        <taxon>Hexapoda</taxon>
        <taxon>Insecta</taxon>
        <taxon>Pterygota</taxon>
        <taxon>Neoptera</taxon>
        <taxon>Endopterygota</taxon>
        <taxon>Lepidoptera</taxon>
        <taxon>Glossata</taxon>
        <taxon>Ditrysia</taxon>
        <taxon>Papilionoidea</taxon>
        <taxon>Papilionidae</taxon>
        <taxon>Parnassiinae</taxon>
        <taxon>Parnassini</taxon>
        <taxon>Parnassius</taxon>
        <taxon>Driopa</taxon>
    </lineage>
</organism>
<name>A0AAV1LD00_9NEOP</name>
<protein>
    <recommendedName>
        <fullName evidence="3">Transposase</fullName>
    </recommendedName>
</protein>
<gene>
    <name evidence="1" type="ORF">PARMNEM_LOCUS13039</name>
</gene>
<proteinExistence type="predicted"/>
<evidence type="ECO:0008006" key="3">
    <source>
        <dbReference type="Google" id="ProtNLM"/>
    </source>
</evidence>
<evidence type="ECO:0000313" key="1">
    <source>
        <dbReference type="EMBL" id="CAK1593218.1"/>
    </source>
</evidence>
<dbReference type="EMBL" id="CAVLGL010000088">
    <property type="protein sequence ID" value="CAK1593218.1"/>
    <property type="molecule type" value="Genomic_DNA"/>
</dbReference>
<comment type="caution">
    <text evidence="1">The sequence shown here is derived from an EMBL/GenBank/DDBJ whole genome shotgun (WGS) entry which is preliminary data.</text>
</comment>